<organism evidence="1">
    <name type="scientific">hydrothermal vent metagenome</name>
    <dbReference type="NCBI Taxonomy" id="652676"/>
    <lineage>
        <taxon>unclassified sequences</taxon>
        <taxon>metagenomes</taxon>
        <taxon>ecological metagenomes</taxon>
    </lineage>
</organism>
<reference evidence="1" key="1">
    <citation type="submission" date="2018-06" db="EMBL/GenBank/DDBJ databases">
        <authorList>
            <person name="Zhirakovskaya E."/>
        </authorList>
    </citation>
    <scope>NUCLEOTIDE SEQUENCE</scope>
</reference>
<dbReference type="SUPFAM" id="SSF49464">
    <property type="entry name" value="Carboxypeptidase regulatory domain-like"/>
    <property type="match status" value="1"/>
</dbReference>
<gene>
    <name evidence="1" type="ORF">MNBD_UNCLBAC01-462</name>
</gene>
<dbReference type="InterPro" id="IPR008969">
    <property type="entry name" value="CarboxyPept-like_regulatory"/>
</dbReference>
<dbReference type="EMBL" id="UOGJ01000016">
    <property type="protein sequence ID" value="VAX34907.1"/>
    <property type="molecule type" value="Genomic_DNA"/>
</dbReference>
<sequence length="246" mass="27806">MVKVGLYKIILIAIITSTISLSATAQINDSGYLLLSGEVVSPASTPIDGVHILNTNTNELSITDETGFFSLSMHKSHVLRISSVGFKTHYYSLKENILEDVSYVKITLQTVTVGLKNINIIAKEEPRAKNMFRPKPIPAPFSFGYQGEQHKVKATALNPISLLYNWLSKEGKQNKKLEELLKQEGIRKLVANRYESDLIWELTGFTGEELIRFKAYCNLSDYFVANSSDYEFLFKIKECYNSYTPE</sequence>
<accession>A0A3B1E080</accession>
<evidence type="ECO:0000313" key="1">
    <source>
        <dbReference type="EMBL" id="VAX34907.1"/>
    </source>
</evidence>
<proteinExistence type="predicted"/>
<dbReference type="AlphaFoldDB" id="A0A3B1E080"/>
<protein>
    <submittedName>
        <fullName evidence="1">Uncharacterized protein</fullName>
    </submittedName>
</protein>
<dbReference type="Pfam" id="PF13715">
    <property type="entry name" value="CarbopepD_reg_2"/>
    <property type="match status" value="1"/>
</dbReference>
<name>A0A3B1E080_9ZZZZ</name>